<gene>
    <name evidence="2" type="primary">RvY_09957-1</name>
    <name evidence="2" type="synonym">RvY_09957.1</name>
    <name evidence="2" type="ORF">RvY_09957</name>
</gene>
<comment type="caution">
    <text evidence="2">The sequence shown here is derived from an EMBL/GenBank/DDBJ whole genome shotgun (WGS) entry which is preliminary data.</text>
</comment>
<dbReference type="Proteomes" id="UP000186922">
    <property type="component" value="Unassembled WGS sequence"/>
</dbReference>
<sequence length="650" mass="72901">MGPIIPKDKKPLISASYLNGLLSARVKANASSTATGSRRTKNSRRTAKDPVRKRLAKAIGLTKTDGAKSKKRPKRKKVWRRKQTKKHAVAKRPVKASTSVIPTQSNGDAESTDNEEPDEELRKAKAESWNFFLGTLSHNKPRKKKVKMEKLDKKPKVLVDEDIIVVSDDDNKPSTSTGRGKPSRIRTSGLRILSSSESSSDASDDDTFAPQRVASQRTSLGNVAPNSGTIKERRPAQEGSFPSTSRAVDKPVELTRKMCGMISTLLTIPPIAASIVKHLPMRSLNGLSQSCVLLRDICNQEKQQHRRQTFDWILRSSIITALDGQNRQNERMIFGTLLSDIYCEPEVVLVFCNARILYEYQMNVSSCRSPHLGELKVLADLISDLMPRAAGLAAPSKFVHVRTQSVLPPRPIPSTNTRKVDHYGCRESSRDLGMLFIPKMAGVNVWQERLSDSDLRKLLRDSGWLGNRTHNRFLLPIIKELEILAPKLVIIISQRYPNYDAVECPNFPVLVLNPLNMVRSDDNAVEWIAFGGSSATAYQIFLASDIRKQERKAKLRGLRDQFTTPQVMSGRMFLFYFRNVVRYEITPEETERLEIDITQLREEFPLIPIFGGGYNNVIGNEFTKNWSTETSGKFASGDLTTFVCAVLLGY</sequence>
<name>A0A1D1VB44_RAMVA</name>
<feature type="region of interest" description="Disordered" evidence="1">
    <location>
        <begin position="168"/>
        <end position="246"/>
    </location>
</feature>
<evidence type="ECO:0000256" key="1">
    <source>
        <dbReference type="SAM" id="MobiDB-lite"/>
    </source>
</evidence>
<feature type="compositionally biased region" description="Basic residues" evidence="1">
    <location>
        <begin position="69"/>
        <end position="94"/>
    </location>
</feature>
<keyword evidence="3" id="KW-1185">Reference proteome</keyword>
<feature type="region of interest" description="Disordered" evidence="1">
    <location>
        <begin position="27"/>
        <end position="122"/>
    </location>
</feature>
<dbReference type="OrthoDB" id="10067149at2759"/>
<dbReference type="EMBL" id="BDGG01000005">
    <property type="protein sequence ID" value="GAU98874.1"/>
    <property type="molecule type" value="Genomic_DNA"/>
</dbReference>
<dbReference type="AlphaFoldDB" id="A0A1D1VB44"/>
<organism evidence="2 3">
    <name type="scientific">Ramazzottius varieornatus</name>
    <name type="common">Water bear</name>
    <name type="synonym">Tardigrade</name>
    <dbReference type="NCBI Taxonomy" id="947166"/>
    <lineage>
        <taxon>Eukaryota</taxon>
        <taxon>Metazoa</taxon>
        <taxon>Ecdysozoa</taxon>
        <taxon>Tardigrada</taxon>
        <taxon>Eutardigrada</taxon>
        <taxon>Parachela</taxon>
        <taxon>Hypsibioidea</taxon>
        <taxon>Ramazzottiidae</taxon>
        <taxon>Ramazzottius</taxon>
    </lineage>
</organism>
<feature type="compositionally biased region" description="Acidic residues" evidence="1">
    <location>
        <begin position="110"/>
        <end position="119"/>
    </location>
</feature>
<evidence type="ECO:0000313" key="3">
    <source>
        <dbReference type="Proteomes" id="UP000186922"/>
    </source>
</evidence>
<proteinExistence type="predicted"/>
<reference evidence="2 3" key="1">
    <citation type="journal article" date="2016" name="Nat. Commun.">
        <title>Extremotolerant tardigrade genome and improved radiotolerance of human cultured cells by tardigrade-unique protein.</title>
        <authorList>
            <person name="Hashimoto T."/>
            <person name="Horikawa D.D."/>
            <person name="Saito Y."/>
            <person name="Kuwahara H."/>
            <person name="Kozuka-Hata H."/>
            <person name="Shin-I T."/>
            <person name="Minakuchi Y."/>
            <person name="Ohishi K."/>
            <person name="Motoyama A."/>
            <person name="Aizu T."/>
            <person name="Enomoto A."/>
            <person name="Kondo K."/>
            <person name="Tanaka S."/>
            <person name="Hara Y."/>
            <person name="Koshikawa S."/>
            <person name="Sagara H."/>
            <person name="Miura T."/>
            <person name="Yokobori S."/>
            <person name="Miyagawa K."/>
            <person name="Suzuki Y."/>
            <person name="Kubo T."/>
            <person name="Oyama M."/>
            <person name="Kohara Y."/>
            <person name="Fujiyama A."/>
            <person name="Arakawa K."/>
            <person name="Katayama T."/>
            <person name="Toyoda A."/>
            <person name="Kunieda T."/>
        </authorList>
    </citation>
    <scope>NUCLEOTIDE SEQUENCE [LARGE SCALE GENOMIC DNA]</scope>
    <source>
        <strain evidence="2 3">YOKOZUNA-1</strain>
    </source>
</reference>
<feature type="compositionally biased region" description="Polar residues" evidence="1">
    <location>
        <begin position="96"/>
        <end position="109"/>
    </location>
</feature>
<evidence type="ECO:0000313" key="2">
    <source>
        <dbReference type="EMBL" id="GAU98874.1"/>
    </source>
</evidence>
<feature type="compositionally biased region" description="Polar residues" evidence="1">
    <location>
        <begin position="213"/>
        <end position="229"/>
    </location>
</feature>
<accession>A0A1D1VB44</accession>
<protein>
    <submittedName>
        <fullName evidence="2">Uncharacterized protein</fullName>
    </submittedName>
</protein>